<comment type="caution">
    <text evidence="2">The sequence shown here is derived from an EMBL/GenBank/DDBJ whole genome shotgun (WGS) entry which is preliminary data.</text>
</comment>
<organism evidence="2 3">
    <name type="scientific">Bifidobacterium reuteri DSM 23975</name>
    <dbReference type="NCBI Taxonomy" id="1437610"/>
    <lineage>
        <taxon>Bacteria</taxon>
        <taxon>Bacillati</taxon>
        <taxon>Actinomycetota</taxon>
        <taxon>Actinomycetes</taxon>
        <taxon>Bifidobacteriales</taxon>
        <taxon>Bifidobacteriaceae</taxon>
        <taxon>Bifidobacterium</taxon>
    </lineage>
</organism>
<proteinExistence type="predicted"/>
<keyword evidence="1" id="KW-0812">Transmembrane</keyword>
<keyword evidence="3" id="KW-1185">Reference proteome</keyword>
<dbReference type="AlphaFoldDB" id="A0A087CL04"/>
<reference evidence="2 3" key="1">
    <citation type="submission" date="2014-03" db="EMBL/GenBank/DDBJ databases">
        <title>Genomics of Bifidobacteria.</title>
        <authorList>
            <person name="Ventura M."/>
            <person name="Milani C."/>
            <person name="Lugli G.A."/>
        </authorList>
    </citation>
    <scope>NUCLEOTIDE SEQUENCE [LARGE SCALE GENOMIC DNA]</scope>
    <source>
        <strain evidence="2 3">DSM 23975</strain>
    </source>
</reference>
<evidence type="ECO:0000313" key="2">
    <source>
        <dbReference type="EMBL" id="KFI83954.1"/>
    </source>
</evidence>
<gene>
    <name evidence="2" type="ORF">BREU_2140</name>
</gene>
<feature type="transmembrane region" description="Helical" evidence="1">
    <location>
        <begin position="6"/>
        <end position="27"/>
    </location>
</feature>
<evidence type="ECO:0000256" key="1">
    <source>
        <dbReference type="SAM" id="Phobius"/>
    </source>
</evidence>
<keyword evidence="1" id="KW-1133">Transmembrane helix</keyword>
<feature type="transmembrane region" description="Helical" evidence="1">
    <location>
        <begin position="47"/>
        <end position="65"/>
    </location>
</feature>
<name>A0A087CL04_9BIFI</name>
<accession>A0A087CL04</accession>
<sequence>MLVKGYASVLLTVMEEFLLTVITAMVCTRKVAVLRHIHYAIAGMNRILLLLFCLIGILIITQVHIERLVSL</sequence>
<dbReference type="Proteomes" id="UP000028984">
    <property type="component" value="Unassembled WGS sequence"/>
</dbReference>
<evidence type="ECO:0000313" key="3">
    <source>
        <dbReference type="Proteomes" id="UP000028984"/>
    </source>
</evidence>
<protein>
    <submittedName>
        <fullName evidence="2">Uncharacterized protein</fullName>
    </submittedName>
</protein>
<dbReference type="EMBL" id="JGZK01000019">
    <property type="protein sequence ID" value="KFI83954.1"/>
    <property type="molecule type" value="Genomic_DNA"/>
</dbReference>
<keyword evidence="1" id="KW-0472">Membrane</keyword>